<dbReference type="InterPro" id="IPR013083">
    <property type="entry name" value="Znf_RING/FYVE/PHD"/>
</dbReference>
<accession>A0AAN8ZA45</accession>
<evidence type="ECO:0000256" key="3">
    <source>
        <dbReference type="ARBA" id="ARBA00009119"/>
    </source>
</evidence>
<dbReference type="InterPro" id="IPR049548">
    <property type="entry name" value="Sina-like_RING"/>
</dbReference>
<dbReference type="PROSITE" id="PS51081">
    <property type="entry name" value="ZF_SIAH"/>
    <property type="match status" value="1"/>
</dbReference>
<dbReference type="InterPro" id="IPR044286">
    <property type="entry name" value="SINL_plant"/>
</dbReference>
<name>A0AAN8ZA45_9MAGN</name>
<dbReference type="SUPFAM" id="SSF57850">
    <property type="entry name" value="RING/U-box"/>
    <property type="match status" value="1"/>
</dbReference>
<dbReference type="Proteomes" id="UP001370490">
    <property type="component" value="Unassembled WGS sequence"/>
</dbReference>
<keyword evidence="5" id="KW-0808">Transferase</keyword>
<dbReference type="Gene3D" id="3.30.40.10">
    <property type="entry name" value="Zinc/RING finger domain, C3HC4 (zinc finger)"/>
    <property type="match status" value="2"/>
</dbReference>
<evidence type="ECO:0000256" key="10">
    <source>
        <dbReference type="ARBA" id="ARBA00024004"/>
    </source>
</evidence>
<evidence type="ECO:0000256" key="7">
    <source>
        <dbReference type="ARBA" id="ARBA00022771"/>
    </source>
</evidence>
<keyword evidence="7 11" id="KW-0863">Zinc-finger</keyword>
<feature type="domain" description="RING-type" evidence="13">
    <location>
        <begin position="103"/>
        <end position="139"/>
    </location>
</feature>
<dbReference type="SUPFAM" id="SSF49599">
    <property type="entry name" value="TRAF domain-like"/>
    <property type="match status" value="1"/>
</dbReference>
<evidence type="ECO:0000256" key="6">
    <source>
        <dbReference type="ARBA" id="ARBA00022723"/>
    </source>
</evidence>
<dbReference type="CDD" id="cd16571">
    <property type="entry name" value="RING-HC_SIAHs"/>
    <property type="match status" value="1"/>
</dbReference>
<dbReference type="Pfam" id="PF21362">
    <property type="entry name" value="Sina_RING"/>
    <property type="match status" value="1"/>
</dbReference>
<dbReference type="EMBL" id="JBAMMX010000014">
    <property type="protein sequence ID" value="KAK6927885.1"/>
    <property type="molecule type" value="Genomic_DNA"/>
</dbReference>
<protein>
    <recommendedName>
        <fullName evidence="4">RING-type E3 ubiquitin transferase</fullName>
        <ecNumber evidence="4">2.3.2.27</ecNumber>
    </recommendedName>
</protein>
<evidence type="ECO:0000313" key="15">
    <source>
        <dbReference type="EMBL" id="KAK6927885.1"/>
    </source>
</evidence>
<dbReference type="InterPro" id="IPR013010">
    <property type="entry name" value="Znf_SIAH"/>
</dbReference>
<evidence type="ECO:0000313" key="16">
    <source>
        <dbReference type="Proteomes" id="UP001370490"/>
    </source>
</evidence>
<dbReference type="EC" id="2.3.2.27" evidence="4"/>
<dbReference type="PROSITE" id="PS50089">
    <property type="entry name" value="ZF_RING_2"/>
    <property type="match status" value="1"/>
</dbReference>
<dbReference type="AlphaFoldDB" id="A0AAN8ZA45"/>
<keyword evidence="9" id="KW-0862">Zinc</keyword>
<feature type="compositionally biased region" description="Acidic residues" evidence="12">
    <location>
        <begin position="42"/>
        <end position="67"/>
    </location>
</feature>
<evidence type="ECO:0000256" key="9">
    <source>
        <dbReference type="ARBA" id="ARBA00022833"/>
    </source>
</evidence>
<evidence type="ECO:0000256" key="12">
    <source>
        <dbReference type="SAM" id="MobiDB-lite"/>
    </source>
</evidence>
<dbReference type="PANTHER" id="PTHR46632:SF16">
    <property type="entry name" value="E3 UBIQUITIN-PROTEIN LIGASE SINA-LIKE 10"/>
    <property type="match status" value="1"/>
</dbReference>
<proteinExistence type="inferred from homology"/>
<evidence type="ECO:0000256" key="1">
    <source>
        <dbReference type="ARBA" id="ARBA00000900"/>
    </source>
</evidence>
<comment type="caution">
    <text evidence="15">The sequence shown here is derived from an EMBL/GenBank/DDBJ whole genome shotgun (WGS) entry which is preliminary data.</text>
</comment>
<keyword evidence="16" id="KW-1185">Reference proteome</keyword>
<keyword evidence="8" id="KW-0833">Ubl conjugation pathway</keyword>
<evidence type="ECO:0000256" key="11">
    <source>
        <dbReference type="PROSITE-ProRule" id="PRU00455"/>
    </source>
</evidence>
<organism evidence="15 16">
    <name type="scientific">Dillenia turbinata</name>
    <dbReference type="NCBI Taxonomy" id="194707"/>
    <lineage>
        <taxon>Eukaryota</taxon>
        <taxon>Viridiplantae</taxon>
        <taxon>Streptophyta</taxon>
        <taxon>Embryophyta</taxon>
        <taxon>Tracheophyta</taxon>
        <taxon>Spermatophyta</taxon>
        <taxon>Magnoliopsida</taxon>
        <taxon>eudicotyledons</taxon>
        <taxon>Gunneridae</taxon>
        <taxon>Pentapetalae</taxon>
        <taxon>Dilleniales</taxon>
        <taxon>Dilleniaceae</taxon>
        <taxon>Dillenia</taxon>
    </lineage>
</organism>
<dbReference type="PANTHER" id="PTHR46632">
    <property type="entry name" value="E3 UBIQUITIN-PROTEIN LIGASE SINA-LIKE 4"/>
    <property type="match status" value="1"/>
</dbReference>
<dbReference type="Pfam" id="PF21361">
    <property type="entry name" value="Sina_ZnF"/>
    <property type="match status" value="1"/>
</dbReference>
<feature type="region of interest" description="Disordered" evidence="12">
    <location>
        <begin position="37"/>
        <end position="67"/>
    </location>
</feature>
<comment type="pathway">
    <text evidence="2">Protein modification; protein ubiquitination.</text>
</comment>
<evidence type="ECO:0000259" key="13">
    <source>
        <dbReference type="PROSITE" id="PS50089"/>
    </source>
</evidence>
<comment type="similarity">
    <text evidence="3">Belongs to the SINA (Seven in absentia) family.</text>
</comment>
<dbReference type="GO" id="GO:0008270">
    <property type="term" value="F:zinc ion binding"/>
    <property type="evidence" value="ECO:0007669"/>
    <property type="project" value="UniProtKB-KW"/>
</dbReference>
<comment type="catalytic activity">
    <reaction evidence="1">
        <text>S-ubiquitinyl-[E2 ubiquitin-conjugating enzyme]-L-cysteine + [acceptor protein]-L-lysine = [E2 ubiquitin-conjugating enzyme]-L-cysteine + N(6)-ubiquitinyl-[acceptor protein]-L-lysine.</text>
        <dbReference type="EC" id="2.3.2.27"/>
    </reaction>
</comment>
<sequence>MAKFSVPREEDDEDPLPESSRPPYKRLRFSRSLLFQLGSEQEQVEGDEEEEDGEQEEEEEDEDTQDEDFAVNGEAEASEGNSENSEVDGSISVTLTDPHVLDCPICFDVLCAPVYQCENGHLACMSCCTKIGNRCPSCSLPIGYNRCRAIENVVDSLMVPCQNKKYGCGEQVIYGYKQDHEMACIHAPCPCPFLPCNYLGSVKKLSVHVRTKHLNSTWLFQFNEPFNVSFEKNTNFLVLQEKNEGMLFILSNKEGPDGNRVTVSCLGPSSSDTRYSYELFARKRTCSLKLQSLTKTFPTPEFLAECFVVIPPLFLCSNEPINLRVLISPADENPSNSDGDEEE</sequence>
<evidence type="ECO:0000256" key="8">
    <source>
        <dbReference type="ARBA" id="ARBA00022786"/>
    </source>
</evidence>
<evidence type="ECO:0000256" key="5">
    <source>
        <dbReference type="ARBA" id="ARBA00022679"/>
    </source>
</evidence>
<keyword evidence="6" id="KW-0479">Metal-binding</keyword>
<evidence type="ECO:0000256" key="2">
    <source>
        <dbReference type="ARBA" id="ARBA00004906"/>
    </source>
</evidence>
<gene>
    <name evidence="15" type="ORF">RJ641_006476</name>
</gene>
<dbReference type="GO" id="GO:0061630">
    <property type="term" value="F:ubiquitin protein ligase activity"/>
    <property type="evidence" value="ECO:0007669"/>
    <property type="project" value="UniProtKB-EC"/>
</dbReference>
<feature type="region of interest" description="Disordered" evidence="12">
    <location>
        <begin position="1"/>
        <end position="25"/>
    </location>
</feature>
<reference evidence="15 16" key="1">
    <citation type="submission" date="2023-12" db="EMBL/GenBank/DDBJ databases">
        <title>A high-quality genome assembly for Dillenia turbinata (Dilleniales).</title>
        <authorList>
            <person name="Chanderbali A."/>
        </authorList>
    </citation>
    <scope>NUCLEOTIDE SEQUENCE [LARGE SCALE GENOMIC DNA]</scope>
    <source>
        <strain evidence="15">LSX21</strain>
        <tissue evidence="15">Leaf</tissue>
    </source>
</reference>
<evidence type="ECO:0000259" key="14">
    <source>
        <dbReference type="PROSITE" id="PS51081"/>
    </source>
</evidence>
<dbReference type="InterPro" id="IPR001841">
    <property type="entry name" value="Znf_RING"/>
</dbReference>
<feature type="domain" description="SIAH-type" evidence="14">
    <location>
        <begin position="156"/>
        <end position="214"/>
    </location>
</feature>
<evidence type="ECO:0000256" key="4">
    <source>
        <dbReference type="ARBA" id="ARBA00012483"/>
    </source>
</evidence>
<comment type="function">
    <text evidence="10">E3 ubiquitin-protein ligase that mediates ubiquitination and subsequent proteasomal degradation of target proteins. E3 ubiquitin ligases accept ubiquitin from an E2 ubiquitin-conjugating enzyme in the form of a thioester and then directly transfers the ubiquitin to targeted substrates. It probably triggers the ubiquitin-mediated degradation of different substrates.</text>
</comment>